<accession>A0A6C0ID11</accession>
<name>A0A6C0ID11_9ZZZZ</name>
<evidence type="ECO:0000313" key="2">
    <source>
        <dbReference type="EMBL" id="QHT90500.1"/>
    </source>
</evidence>
<keyword evidence="1" id="KW-0812">Transmembrane</keyword>
<proteinExistence type="predicted"/>
<organism evidence="2">
    <name type="scientific">viral metagenome</name>
    <dbReference type="NCBI Taxonomy" id="1070528"/>
    <lineage>
        <taxon>unclassified sequences</taxon>
        <taxon>metagenomes</taxon>
        <taxon>organismal metagenomes</taxon>
    </lineage>
</organism>
<dbReference type="AlphaFoldDB" id="A0A6C0ID11"/>
<protein>
    <submittedName>
        <fullName evidence="2">Uncharacterized protein</fullName>
    </submittedName>
</protein>
<reference evidence="2" key="1">
    <citation type="journal article" date="2020" name="Nature">
        <title>Giant virus diversity and host interactions through global metagenomics.</title>
        <authorList>
            <person name="Schulz F."/>
            <person name="Roux S."/>
            <person name="Paez-Espino D."/>
            <person name="Jungbluth S."/>
            <person name="Walsh D.A."/>
            <person name="Denef V.J."/>
            <person name="McMahon K.D."/>
            <person name="Konstantinidis K.T."/>
            <person name="Eloe-Fadrosh E.A."/>
            <person name="Kyrpides N.C."/>
            <person name="Woyke T."/>
        </authorList>
    </citation>
    <scope>NUCLEOTIDE SEQUENCE</scope>
    <source>
        <strain evidence="2">GVMAG-M-3300023184-68</strain>
    </source>
</reference>
<keyword evidence="1" id="KW-0472">Membrane</keyword>
<evidence type="ECO:0000256" key="1">
    <source>
        <dbReference type="SAM" id="Phobius"/>
    </source>
</evidence>
<feature type="transmembrane region" description="Helical" evidence="1">
    <location>
        <begin position="12"/>
        <end position="36"/>
    </location>
</feature>
<dbReference type="EMBL" id="MN740154">
    <property type="protein sequence ID" value="QHT90500.1"/>
    <property type="molecule type" value="Genomic_DNA"/>
</dbReference>
<sequence length="42" mass="4689">MSSFSENMLNMSYVCSILCKLLMIGSIVMIIIIIILSAHNKL</sequence>
<keyword evidence="1" id="KW-1133">Transmembrane helix</keyword>